<keyword evidence="3" id="KW-1185">Reference proteome</keyword>
<dbReference type="Pfam" id="PF00226">
    <property type="entry name" value="DnaJ"/>
    <property type="match status" value="1"/>
</dbReference>
<name>C1FIM0_MICCC</name>
<dbReference type="InParanoid" id="C1FIM0"/>
<dbReference type="FunCoup" id="C1FIM0">
    <property type="interactions" value="18"/>
</dbReference>
<organism evidence="2 3">
    <name type="scientific">Micromonas commoda (strain RCC299 / NOUM17 / CCMP2709)</name>
    <name type="common">Picoplanktonic green alga</name>
    <dbReference type="NCBI Taxonomy" id="296587"/>
    <lineage>
        <taxon>Eukaryota</taxon>
        <taxon>Viridiplantae</taxon>
        <taxon>Chlorophyta</taxon>
        <taxon>Mamiellophyceae</taxon>
        <taxon>Mamiellales</taxon>
        <taxon>Mamiellaceae</taxon>
        <taxon>Micromonas</taxon>
    </lineage>
</organism>
<protein>
    <recommendedName>
        <fullName evidence="1">J domain-containing protein</fullName>
    </recommendedName>
</protein>
<dbReference type="Proteomes" id="UP000002009">
    <property type="component" value="Chromosome 12"/>
</dbReference>
<feature type="non-terminal residue" evidence="2">
    <location>
        <position position="1"/>
    </location>
</feature>
<dbReference type="STRING" id="296587.C1FIM0"/>
<dbReference type="InterPro" id="IPR050817">
    <property type="entry name" value="DjlA_DnaK_co-chaperone"/>
</dbReference>
<sequence length="68" mass="7858">YGALNVTSSANATEIRGKYRRLALQYHPDKLSHLPKSKRRKAEENFKIIAEGKEVLSDPGRREEYDRV</sequence>
<evidence type="ECO:0000313" key="3">
    <source>
        <dbReference type="Proteomes" id="UP000002009"/>
    </source>
</evidence>
<dbReference type="RefSeq" id="XP_002508936.1">
    <property type="nucleotide sequence ID" value="XM_002508890.1"/>
</dbReference>
<dbReference type="Gene3D" id="1.10.287.110">
    <property type="entry name" value="DnaJ domain"/>
    <property type="match status" value="1"/>
</dbReference>
<evidence type="ECO:0000313" key="2">
    <source>
        <dbReference type="EMBL" id="ACO70194.1"/>
    </source>
</evidence>
<feature type="domain" description="J" evidence="1">
    <location>
        <begin position="1"/>
        <end position="68"/>
    </location>
</feature>
<dbReference type="InterPro" id="IPR036869">
    <property type="entry name" value="J_dom_sf"/>
</dbReference>
<accession>C1FIM0</accession>
<proteinExistence type="predicted"/>
<evidence type="ECO:0000259" key="1">
    <source>
        <dbReference type="PROSITE" id="PS50076"/>
    </source>
</evidence>
<dbReference type="KEGG" id="mis:MICPUN_74472"/>
<dbReference type="PRINTS" id="PR00625">
    <property type="entry name" value="JDOMAIN"/>
</dbReference>
<dbReference type="OrthoDB" id="10250354at2759"/>
<dbReference type="InterPro" id="IPR001623">
    <property type="entry name" value="DnaJ_domain"/>
</dbReference>
<dbReference type="EMBL" id="CP001577">
    <property type="protein sequence ID" value="ACO70194.1"/>
    <property type="molecule type" value="Genomic_DNA"/>
</dbReference>
<dbReference type="CDD" id="cd06257">
    <property type="entry name" value="DnaJ"/>
    <property type="match status" value="1"/>
</dbReference>
<dbReference type="SUPFAM" id="SSF46565">
    <property type="entry name" value="Chaperone J-domain"/>
    <property type="match status" value="1"/>
</dbReference>
<gene>
    <name evidence="2" type="ORF">MICPUN_74472</name>
</gene>
<dbReference type="SMART" id="SM00271">
    <property type="entry name" value="DnaJ"/>
    <property type="match status" value="1"/>
</dbReference>
<dbReference type="AlphaFoldDB" id="C1FIM0"/>
<dbReference type="PANTHER" id="PTHR24074">
    <property type="entry name" value="CO-CHAPERONE PROTEIN DJLA"/>
    <property type="match status" value="1"/>
</dbReference>
<feature type="non-terminal residue" evidence="2">
    <location>
        <position position="68"/>
    </location>
</feature>
<dbReference type="PROSITE" id="PS50076">
    <property type="entry name" value="DNAJ_2"/>
    <property type="match status" value="1"/>
</dbReference>
<dbReference type="GeneID" id="8247822"/>
<reference evidence="2 3" key="1">
    <citation type="journal article" date="2009" name="Science">
        <title>Green evolution and dynamic adaptations revealed by genomes of the marine picoeukaryotes Micromonas.</title>
        <authorList>
            <person name="Worden A.Z."/>
            <person name="Lee J.H."/>
            <person name="Mock T."/>
            <person name="Rouze P."/>
            <person name="Simmons M.P."/>
            <person name="Aerts A.L."/>
            <person name="Allen A.E."/>
            <person name="Cuvelier M.L."/>
            <person name="Derelle E."/>
            <person name="Everett M.V."/>
            <person name="Foulon E."/>
            <person name="Grimwood J."/>
            <person name="Gundlach H."/>
            <person name="Henrissat B."/>
            <person name="Napoli C."/>
            <person name="McDonald S.M."/>
            <person name="Parker M.S."/>
            <person name="Rombauts S."/>
            <person name="Salamov A."/>
            <person name="Von Dassow P."/>
            <person name="Badger J.H."/>
            <person name="Coutinho P.M."/>
            <person name="Demir E."/>
            <person name="Dubchak I."/>
            <person name="Gentemann C."/>
            <person name="Eikrem W."/>
            <person name="Gready J.E."/>
            <person name="John U."/>
            <person name="Lanier W."/>
            <person name="Lindquist E.A."/>
            <person name="Lucas S."/>
            <person name="Mayer K.F."/>
            <person name="Moreau H."/>
            <person name="Not F."/>
            <person name="Otillar R."/>
            <person name="Panaud O."/>
            <person name="Pangilinan J."/>
            <person name="Paulsen I."/>
            <person name="Piegu B."/>
            <person name="Poliakov A."/>
            <person name="Robbens S."/>
            <person name="Schmutz J."/>
            <person name="Toulza E."/>
            <person name="Wyss T."/>
            <person name="Zelensky A."/>
            <person name="Zhou K."/>
            <person name="Armbrust E.V."/>
            <person name="Bhattacharya D."/>
            <person name="Goodenough U.W."/>
            <person name="Van de Peer Y."/>
            <person name="Grigoriev I.V."/>
        </authorList>
    </citation>
    <scope>NUCLEOTIDE SEQUENCE [LARGE SCALE GENOMIC DNA]</scope>
    <source>
        <strain evidence="3">RCC299 / NOUM17</strain>
    </source>
</reference>
<dbReference type="eggNOG" id="KOG0714">
    <property type="taxonomic scope" value="Eukaryota"/>
</dbReference>